<dbReference type="GO" id="GO:0005576">
    <property type="term" value="C:extracellular region"/>
    <property type="evidence" value="ECO:0007669"/>
    <property type="project" value="UniProtKB-SubCell"/>
</dbReference>
<keyword evidence="3" id="KW-0964">Secreted</keyword>
<proteinExistence type="predicted"/>
<accession>A0A1V9YRW2</accession>
<evidence type="ECO:0000256" key="2">
    <source>
        <dbReference type="ARBA" id="ARBA00004613"/>
    </source>
</evidence>
<sequence length="234" mass="27144">MQKESKLIELRCGVYGDGTVFFVEVEHDARVQTLQEVIFDKKRFGQRHSFDATSLRLYLAKTTKNTWLKDDDDDIEDFLKGKVDPTFKNMRPSMKLNEQGLFGLNFKSEHDDDVHVLVQVDELTSENTQLTKMQQDISSLKDMLNDMRSTIEMGARGEKRKYSHSEMSSKILRALNVEIDAVKCNLIPEANNDVVMFEWSELNELQYSTQYLHYIEENIGLQTLNDLNLTGVKY</sequence>
<reference evidence="5 6" key="1">
    <citation type="journal article" date="2014" name="Genome Biol. Evol.">
        <title>The secreted proteins of Achlya hypogyna and Thraustotheca clavata identify the ancestral oomycete secretome and reveal gene acquisitions by horizontal gene transfer.</title>
        <authorList>
            <person name="Misner I."/>
            <person name="Blouin N."/>
            <person name="Leonard G."/>
            <person name="Richards T.A."/>
            <person name="Lane C.E."/>
        </authorList>
    </citation>
    <scope>NUCLEOTIDE SEQUENCE [LARGE SCALE GENOMIC DNA]</scope>
    <source>
        <strain evidence="5 6">ATCC 34112</strain>
    </source>
</reference>
<gene>
    <name evidence="5" type="ORF">THRCLA_22844</name>
</gene>
<comment type="caution">
    <text evidence="5">The sequence shown here is derived from an EMBL/GenBank/DDBJ whole genome shotgun (WGS) entry which is preliminary data.</text>
</comment>
<dbReference type="EMBL" id="JNBS01003148">
    <property type="protein sequence ID" value="OQR88544.1"/>
    <property type="molecule type" value="Genomic_DNA"/>
</dbReference>
<feature type="domain" description="Crinkler effector protein N-terminal" evidence="4">
    <location>
        <begin position="8"/>
        <end position="119"/>
    </location>
</feature>
<evidence type="ECO:0000313" key="6">
    <source>
        <dbReference type="Proteomes" id="UP000243217"/>
    </source>
</evidence>
<comment type="subcellular location">
    <subcellularLocation>
        <location evidence="1">Host cell</location>
    </subcellularLocation>
    <subcellularLocation>
        <location evidence="2">Secreted</location>
    </subcellularLocation>
</comment>
<evidence type="ECO:0000259" key="4">
    <source>
        <dbReference type="Pfam" id="PF20147"/>
    </source>
</evidence>
<dbReference type="Pfam" id="PF20147">
    <property type="entry name" value="Crinkler"/>
    <property type="match status" value="1"/>
</dbReference>
<dbReference type="AlphaFoldDB" id="A0A1V9YRW2"/>
<name>A0A1V9YRW2_9STRA</name>
<dbReference type="Proteomes" id="UP000243217">
    <property type="component" value="Unassembled WGS sequence"/>
</dbReference>
<protein>
    <submittedName>
        <fullName evidence="5">Crinkler (CRN) family protein</fullName>
    </submittedName>
</protein>
<dbReference type="InterPro" id="IPR045379">
    <property type="entry name" value="Crinkler_N"/>
</dbReference>
<dbReference type="OrthoDB" id="89663at2759"/>
<evidence type="ECO:0000256" key="1">
    <source>
        <dbReference type="ARBA" id="ARBA00004340"/>
    </source>
</evidence>
<evidence type="ECO:0000313" key="5">
    <source>
        <dbReference type="EMBL" id="OQR88544.1"/>
    </source>
</evidence>
<keyword evidence="6" id="KW-1185">Reference proteome</keyword>
<dbReference type="GO" id="GO:0043657">
    <property type="term" value="C:host cell"/>
    <property type="evidence" value="ECO:0007669"/>
    <property type="project" value="UniProtKB-SubCell"/>
</dbReference>
<organism evidence="5 6">
    <name type="scientific">Thraustotheca clavata</name>
    <dbReference type="NCBI Taxonomy" id="74557"/>
    <lineage>
        <taxon>Eukaryota</taxon>
        <taxon>Sar</taxon>
        <taxon>Stramenopiles</taxon>
        <taxon>Oomycota</taxon>
        <taxon>Saprolegniomycetes</taxon>
        <taxon>Saprolegniales</taxon>
        <taxon>Achlyaceae</taxon>
        <taxon>Thraustotheca</taxon>
    </lineage>
</organism>
<evidence type="ECO:0000256" key="3">
    <source>
        <dbReference type="ARBA" id="ARBA00022525"/>
    </source>
</evidence>